<evidence type="ECO:0000256" key="3">
    <source>
        <dbReference type="ARBA" id="ARBA00022840"/>
    </source>
</evidence>
<gene>
    <name evidence="6" type="ORF">NYF23_06270</name>
</gene>
<feature type="compositionally biased region" description="Polar residues" evidence="4">
    <location>
        <begin position="228"/>
        <end position="243"/>
    </location>
</feature>
<dbReference type="Proteomes" id="UP001059934">
    <property type="component" value="Chromosome"/>
</dbReference>
<dbReference type="InterPro" id="IPR003439">
    <property type="entry name" value="ABC_transporter-like_ATP-bd"/>
</dbReference>
<sequence length="243" mass="27036">MIKLEKINKTYQVGDSPLRALADVSLDIESGEYLSVMGPSGSGKSTLLNMIGLLDRPDSGRYWFDQIATEELNEERRAHLRGENIGFIFQSFHLINRLTAFENIELPMMLAGLPLKQRRSAVTDVLAMVGLSGRASHKPNQLSGGQLQRVAIARAIVMRPRLLLADEPTGNLDSRSGAEVIDVLEKLNQDGITLITVTHDQKLGDRARRHIRMVDGMIDRDQDGFSLTPENIHQPIKSNNETN</sequence>
<evidence type="ECO:0000256" key="2">
    <source>
        <dbReference type="ARBA" id="ARBA00022741"/>
    </source>
</evidence>
<dbReference type="InterPro" id="IPR003593">
    <property type="entry name" value="AAA+_ATPase"/>
</dbReference>
<dbReference type="InterPro" id="IPR017911">
    <property type="entry name" value="MacB-like_ATP-bd"/>
</dbReference>
<dbReference type="SUPFAM" id="SSF52540">
    <property type="entry name" value="P-loop containing nucleoside triphosphate hydrolases"/>
    <property type="match status" value="1"/>
</dbReference>
<dbReference type="GO" id="GO:0005524">
    <property type="term" value="F:ATP binding"/>
    <property type="evidence" value="ECO:0007669"/>
    <property type="project" value="UniProtKB-KW"/>
</dbReference>
<evidence type="ECO:0000256" key="4">
    <source>
        <dbReference type="SAM" id="MobiDB-lite"/>
    </source>
</evidence>
<evidence type="ECO:0000313" key="6">
    <source>
        <dbReference type="EMBL" id="UVW36208.1"/>
    </source>
</evidence>
<proteinExistence type="predicted"/>
<evidence type="ECO:0000259" key="5">
    <source>
        <dbReference type="PROSITE" id="PS50893"/>
    </source>
</evidence>
<dbReference type="Pfam" id="PF00005">
    <property type="entry name" value="ABC_tran"/>
    <property type="match status" value="1"/>
</dbReference>
<dbReference type="Gene3D" id="3.40.50.300">
    <property type="entry name" value="P-loop containing nucleotide triphosphate hydrolases"/>
    <property type="match status" value="1"/>
</dbReference>
<dbReference type="PANTHER" id="PTHR24220:SF86">
    <property type="entry name" value="ABC TRANSPORTER ABCH.1"/>
    <property type="match status" value="1"/>
</dbReference>
<dbReference type="PROSITE" id="PS00211">
    <property type="entry name" value="ABC_TRANSPORTER_1"/>
    <property type="match status" value="1"/>
</dbReference>
<name>A0ABY5TV59_9GAMM</name>
<dbReference type="InterPro" id="IPR015854">
    <property type="entry name" value="ABC_transpr_LolD-like"/>
</dbReference>
<keyword evidence="2" id="KW-0547">Nucleotide-binding</keyword>
<dbReference type="EMBL" id="CP103416">
    <property type="protein sequence ID" value="UVW36208.1"/>
    <property type="molecule type" value="Genomic_DNA"/>
</dbReference>
<feature type="domain" description="ABC transporter" evidence="5">
    <location>
        <begin position="2"/>
        <end position="240"/>
    </location>
</feature>
<evidence type="ECO:0000256" key="1">
    <source>
        <dbReference type="ARBA" id="ARBA00022448"/>
    </source>
</evidence>
<keyword evidence="1" id="KW-0813">Transport</keyword>
<organism evidence="6 7">
    <name type="scientific">SAR92 clade bacterium H455</name>
    <dbReference type="NCBI Taxonomy" id="2974818"/>
    <lineage>
        <taxon>Bacteria</taxon>
        <taxon>Pseudomonadati</taxon>
        <taxon>Pseudomonadota</taxon>
        <taxon>Gammaproteobacteria</taxon>
        <taxon>Cellvibrionales</taxon>
        <taxon>Porticoccaceae</taxon>
        <taxon>SAR92 clade</taxon>
    </lineage>
</organism>
<evidence type="ECO:0000313" key="7">
    <source>
        <dbReference type="Proteomes" id="UP001059934"/>
    </source>
</evidence>
<reference evidence="6" key="1">
    <citation type="submission" date="2022-08" db="EMBL/GenBank/DDBJ databases">
        <title>Catabolic pathway analysis in culturable SAR92 clade bacteria reveals their overlooked roles in DMSP degradation in coastal seas.</title>
        <authorList>
            <person name="He X."/>
            <person name="Zhang X."/>
            <person name="Zhang Y."/>
        </authorList>
    </citation>
    <scope>NUCLEOTIDE SEQUENCE</scope>
    <source>
        <strain evidence="6">H455</strain>
    </source>
</reference>
<dbReference type="CDD" id="cd03255">
    <property type="entry name" value="ABC_MJ0796_LolCDE_FtsE"/>
    <property type="match status" value="1"/>
</dbReference>
<keyword evidence="7" id="KW-1185">Reference proteome</keyword>
<dbReference type="InterPro" id="IPR017871">
    <property type="entry name" value="ABC_transporter-like_CS"/>
</dbReference>
<dbReference type="PANTHER" id="PTHR24220">
    <property type="entry name" value="IMPORT ATP-BINDING PROTEIN"/>
    <property type="match status" value="1"/>
</dbReference>
<accession>A0ABY5TV59</accession>
<keyword evidence="3 6" id="KW-0067">ATP-binding</keyword>
<dbReference type="PROSITE" id="PS50893">
    <property type="entry name" value="ABC_TRANSPORTER_2"/>
    <property type="match status" value="1"/>
</dbReference>
<dbReference type="SMART" id="SM00382">
    <property type="entry name" value="AAA"/>
    <property type="match status" value="1"/>
</dbReference>
<protein>
    <submittedName>
        <fullName evidence="6">ABC transporter ATP-binding protein</fullName>
    </submittedName>
</protein>
<dbReference type="InterPro" id="IPR027417">
    <property type="entry name" value="P-loop_NTPase"/>
</dbReference>
<feature type="region of interest" description="Disordered" evidence="4">
    <location>
        <begin position="222"/>
        <end position="243"/>
    </location>
</feature>